<reference evidence="2 3" key="1">
    <citation type="submission" date="2016-11" db="UniProtKB">
        <authorList>
            <consortium name="WormBaseParasite"/>
        </authorList>
    </citation>
    <scope>IDENTIFICATION</scope>
</reference>
<dbReference type="AlphaFoldDB" id="A0A1I8IRQ4"/>
<name>A0A1I8IRQ4_9PLAT</name>
<keyword evidence="1" id="KW-1185">Reference proteome</keyword>
<dbReference type="Proteomes" id="UP000095280">
    <property type="component" value="Unplaced"/>
</dbReference>
<dbReference type="WBParaSite" id="maker-uti_cns_0015580-snap-gene-0.4-mRNA-1">
    <property type="protein sequence ID" value="maker-uti_cns_0015580-snap-gene-0.4-mRNA-1"/>
    <property type="gene ID" value="maker-uti_cns_0015580-snap-gene-0.4"/>
</dbReference>
<evidence type="ECO:0000313" key="1">
    <source>
        <dbReference type="Proteomes" id="UP000095280"/>
    </source>
</evidence>
<organism evidence="1 3">
    <name type="scientific">Macrostomum lignano</name>
    <dbReference type="NCBI Taxonomy" id="282301"/>
    <lineage>
        <taxon>Eukaryota</taxon>
        <taxon>Metazoa</taxon>
        <taxon>Spiralia</taxon>
        <taxon>Lophotrochozoa</taxon>
        <taxon>Platyhelminthes</taxon>
        <taxon>Rhabditophora</taxon>
        <taxon>Macrostomorpha</taxon>
        <taxon>Macrostomida</taxon>
        <taxon>Macrostomidae</taxon>
        <taxon>Macrostomum</taxon>
    </lineage>
</organism>
<proteinExistence type="predicted"/>
<protein>
    <submittedName>
        <fullName evidence="2 3">Uncharacterized protein</fullName>
    </submittedName>
</protein>
<accession>A0A1I8IRQ4</accession>
<dbReference type="WBParaSite" id="maker-uti_cns_0013819-snap-gene-0.2-mRNA-1">
    <property type="protein sequence ID" value="maker-uti_cns_0013819-snap-gene-0.2-mRNA-1"/>
    <property type="gene ID" value="maker-uti_cns_0013819-snap-gene-0.2"/>
</dbReference>
<evidence type="ECO:0000313" key="2">
    <source>
        <dbReference type="WBParaSite" id="maker-uti_cns_0013819-snap-gene-0.2-mRNA-1"/>
    </source>
</evidence>
<sequence length="49" mass="5112">MMASRTTKTKKVIIALNCCTGPRCSAPPLSPPPLWPSPTCCTSAPLPAD</sequence>
<evidence type="ECO:0000313" key="3">
    <source>
        <dbReference type="WBParaSite" id="maker-uti_cns_0015580-snap-gene-0.4-mRNA-1"/>
    </source>
</evidence>